<proteinExistence type="inferred from homology"/>
<keyword evidence="6 8" id="KW-0472">Membrane</keyword>
<name>A0A1Y3M8Z2_9BACI</name>
<evidence type="ECO:0000256" key="7">
    <source>
        <dbReference type="SAM" id="MobiDB-lite"/>
    </source>
</evidence>
<feature type="region of interest" description="Disordered" evidence="7">
    <location>
        <begin position="226"/>
        <end position="250"/>
    </location>
</feature>
<dbReference type="PANTHER" id="PTHR32309">
    <property type="entry name" value="TYROSINE-PROTEIN KINASE"/>
    <property type="match status" value="1"/>
</dbReference>
<evidence type="ECO:0000256" key="3">
    <source>
        <dbReference type="ARBA" id="ARBA00022475"/>
    </source>
</evidence>
<keyword evidence="5 8" id="KW-1133">Transmembrane helix</keyword>
<dbReference type="Proteomes" id="UP000195321">
    <property type="component" value="Unassembled WGS sequence"/>
</dbReference>
<dbReference type="InterPro" id="IPR003856">
    <property type="entry name" value="LPS_length_determ_N"/>
</dbReference>
<evidence type="ECO:0000256" key="6">
    <source>
        <dbReference type="ARBA" id="ARBA00023136"/>
    </source>
</evidence>
<accession>A0A1Y3M8Z2</accession>
<evidence type="ECO:0000259" key="9">
    <source>
        <dbReference type="Pfam" id="PF02706"/>
    </source>
</evidence>
<organism evidence="10 11">
    <name type="scientific">Bacillus pseudomycoides</name>
    <dbReference type="NCBI Taxonomy" id="64104"/>
    <lineage>
        <taxon>Bacteria</taxon>
        <taxon>Bacillati</taxon>
        <taxon>Bacillota</taxon>
        <taxon>Bacilli</taxon>
        <taxon>Bacillales</taxon>
        <taxon>Bacillaceae</taxon>
        <taxon>Bacillus</taxon>
        <taxon>Bacillus cereus group</taxon>
    </lineage>
</organism>
<feature type="transmembrane region" description="Helical" evidence="8">
    <location>
        <begin position="20"/>
        <end position="40"/>
    </location>
</feature>
<dbReference type="AlphaFoldDB" id="A0A1Y3M8Z2"/>
<dbReference type="Pfam" id="PF02706">
    <property type="entry name" value="Wzz"/>
    <property type="match status" value="1"/>
</dbReference>
<feature type="domain" description="Polysaccharide chain length determinant N-terminal" evidence="9">
    <location>
        <begin position="7"/>
        <end position="94"/>
    </location>
</feature>
<comment type="subcellular location">
    <subcellularLocation>
        <location evidence="1">Cell membrane</location>
        <topology evidence="1">Multi-pass membrane protein</topology>
    </subcellularLocation>
</comment>
<feature type="compositionally biased region" description="Basic and acidic residues" evidence="7">
    <location>
        <begin position="241"/>
        <end position="250"/>
    </location>
</feature>
<evidence type="ECO:0000256" key="2">
    <source>
        <dbReference type="ARBA" id="ARBA00006683"/>
    </source>
</evidence>
<reference evidence="10 11" key="1">
    <citation type="submission" date="2017-02" db="EMBL/GenBank/DDBJ databases">
        <title>Bacillus pseudomycoides isolate FSL K6-0042.</title>
        <authorList>
            <person name="Kovac J."/>
        </authorList>
    </citation>
    <scope>NUCLEOTIDE SEQUENCE [LARGE SCALE GENOMIC DNA]</scope>
    <source>
        <strain evidence="10 11">FSL K6-0042</strain>
    </source>
</reference>
<dbReference type="InterPro" id="IPR050445">
    <property type="entry name" value="Bact_polysacc_biosynth/exp"/>
</dbReference>
<sequence length="250" mass="28522">MNEKVKIKEFIQILKRRLLIIILTTICTSGFIIISSMYLMKPTYQYSTQVLAGSLGVEKEENPVNRVQDNKQLALSYMDIIKSPYIMIGVKDELNLTRSSYDLLKQVSVTNRNDSQIITISVKDSNPQLAKKIAQSVVNQSISKFKNYANENRLNILNNSVTTEEAELLFPKPKFIIAISIIISLFAGIGLAILREHFDNSTYNNRELEHLGLPLLGRVNLNTKKRKNKQKTAYKSLPSMKRGEHNDYQI</sequence>
<evidence type="ECO:0000256" key="4">
    <source>
        <dbReference type="ARBA" id="ARBA00022692"/>
    </source>
</evidence>
<dbReference type="GO" id="GO:0004713">
    <property type="term" value="F:protein tyrosine kinase activity"/>
    <property type="evidence" value="ECO:0007669"/>
    <property type="project" value="TreeGrafter"/>
</dbReference>
<keyword evidence="3" id="KW-1003">Cell membrane</keyword>
<dbReference type="PANTHER" id="PTHR32309:SF13">
    <property type="entry name" value="FERRIC ENTEROBACTIN TRANSPORT PROTEIN FEPE"/>
    <property type="match status" value="1"/>
</dbReference>
<evidence type="ECO:0000313" key="11">
    <source>
        <dbReference type="Proteomes" id="UP000195321"/>
    </source>
</evidence>
<dbReference type="EMBL" id="MWPX01000032">
    <property type="protein sequence ID" value="OUM46897.1"/>
    <property type="molecule type" value="Genomic_DNA"/>
</dbReference>
<evidence type="ECO:0000256" key="1">
    <source>
        <dbReference type="ARBA" id="ARBA00004651"/>
    </source>
</evidence>
<comment type="similarity">
    <text evidence="2">Belongs to the CpsC/CapA family.</text>
</comment>
<keyword evidence="4 8" id="KW-0812">Transmembrane</keyword>
<dbReference type="GO" id="GO:0005886">
    <property type="term" value="C:plasma membrane"/>
    <property type="evidence" value="ECO:0007669"/>
    <property type="project" value="UniProtKB-SubCell"/>
</dbReference>
<evidence type="ECO:0000313" key="10">
    <source>
        <dbReference type="EMBL" id="OUM46897.1"/>
    </source>
</evidence>
<dbReference type="RefSeq" id="WP_016113343.1">
    <property type="nucleotide sequence ID" value="NZ_CP189809.1"/>
</dbReference>
<evidence type="ECO:0000256" key="8">
    <source>
        <dbReference type="SAM" id="Phobius"/>
    </source>
</evidence>
<gene>
    <name evidence="10" type="ORF">BW425_21100</name>
</gene>
<evidence type="ECO:0000256" key="5">
    <source>
        <dbReference type="ARBA" id="ARBA00022989"/>
    </source>
</evidence>
<comment type="caution">
    <text evidence="10">The sequence shown here is derived from an EMBL/GenBank/DDBJ whole genome shotgun (WGS) entry which is preliminary data.</text>
</comment>
<feature type="transmembrane region" description="Helical" evidence="8">
    <location>
        <begin position="175"/>
        <end position="194"/>
    </location>
</feature>
<protein>
    <submittedName>
        <fullName evidence="10">Capsule biosynthesis protein CapK</fullName>
    </submittedName>
</protein>